<protein>
    <submittedName>
        <fullName evidence="6">SH2 domain-containing adapter protein F-like isoform X1</fullName>
    </submittedName>
</protein>
<evidence type="ECO:0000256" key="1">
    <source>
        <dbReference type="ARBA" id="ARBA00022999"/>
    </source>
</evidence>
<dbReference type="AlphaFoldDB" id="A0A8B7ZMR4"/>
<reference evidence="6" key="1">
    <citation type="submission" date="2025-08" db="UniProtKB">
        <authorList>
            <consortium name="RefSeq"/>
        </authorList>
    </citation>
    <scope>IDENTIFICATION</scope>
</reference>
<gene>
    <name evidence="6" type="primary">LOC110986778</name>
</gene>
<dbReference type="Gene3D" id="3.30.505.10">
    <property type="entry name" value="SH2 domain"/>
    <property type="match status" value="1"/>
</dbReference>
<dbReference type="GO" id="GO:0001784">
    <property type="term" value="F:phosphotyrosine residue binding"/>
    <property type="evidence" value="ECO:0007669"/>
    <property type="project" value="TreeGrafter"/>
</dbReference>
<feature type="compositionally biased region" description="Basic and acidic residues" evidence="3">
    <location>
        <begin position="358"/>
        <end position="368"/>
    </location>
</feature>
<dbReference type="InterPro" id="IPR000980">
    <property type="entry name" value="SH2"/>
</dbReference>
<evidence type="ECO:0000259" key="4">
    <source>
        <dbReference type="PROSITE" id="PS50001"/>
    </source>
</evidence>
<dbReference type="KEGG" id="aplc:110986778"/>
<dbReference type="RefSeq" id="XP_022104656.1">
    <property type="nucleotide sequence ID" value="XM_022248964.1"/>
</dbReference>
<feature type="domain" description="SH2" evidence="4">
    <location>
        <begin position="464"/>
        <end position="558"/>
    </location>
</feature>
<feature type="region of interest" description="Disordered" evidence="3">
    <location>
        <begin position="1"/>
        <end position="136"/>
    </location>
</feature>
<sequence>MEKLLRKFQGKKAPNPPKRDYTDKQGGERRTKSSMSDSEDELGGGGVFRMSNETSPRGSSPTPHGGTVERFRFSSQTSYGTGTVDLKSCGAGSGSQFGTNSRNVGGGEGLLDTRRRNDSGGGPKSPNTKTPIVLDDYSDPKDVLKAAMESGFIPPRTEGHNVSRPYAEDDYSVPYEMIKQMRSGLLPEDGPIPNQPYADDDYSLPYDIVKKTKHHIPEEGWDPNRMAIPEDDYSLPYDVIKHLKKQPPPSKGKSSVRQHQHQYEEPPDTSEIPRRTSAGEIAEEHQFWEEINVTEEAASGATKDPQENGTALLSDPPLSPAPDQTPQNDMRPQGEYDNPWEWRSPALPRLPPESPGGEFKRSRSKSDVAHLGGINRTSPDSDTRPQDDYDQPWEWIQKNRQMSQVLTEKEKQSLVSRSGASTPDNLRRGSPRKLNTELKLELRHKHEVQGEKIDPNLSLDEQSFYHGKLSRLEAEKLLKPCKECSYLVRQSESAQKDYSLSLKSAKGFMHMKIVCNSQGYILGEFSKPFKGIPPMIHYYTTHKLNIRGAEHMALLHPVENQML</sequence>
<dbReference type="OrthoDB" id="5914531at2759"/>
<dbReference type="PRINTS" id="PR00401">
    <property type="entry name" value="SH2DOMAIN"/>
</dbReference>
<evidence type="ECO:0000313" key="5">
    <source>
        <dbReference type="Proteomes" id="UP000694845"/>
    </source>
</evidence>
<feature type="compositionally biased region" description="Polar residues" evidence="3">
    <location>
        <begin position="413"/>
        <end position="424"/>
    </location>
</feature>
<dbReference type="Pfam" id="PF00017">
    <property type="entry name" value="SH2"/>
    <property type="match status" value="1"/>
</dbReference>
<evidence type="ECO:0000256" key="3">
    <source>
        <dbReference type="SAM" id="MobiDB-lite"/>
    </source>
</evidence>
<feature type="region of interest" description="Disordered" evidence="3">
    <location>
        <begin position="239"/>
        <end position="390"/>
    </location>
</feature>
<feature type="compositionally biased region" description="Basic residues" evidence="3">
    <location>
        <begin position="1"/>
        <end position="10"/>
    </location>
</feature>
<feature type="compositionally biased region" description="Basic and acidic residues" evidence="3">
    <location>
        <begin position="17"/>
        <end position="31"/>
    </location>
</feature>
<keyword evidence="1 2" id="KW-0727">SH2 domain</keyword>
<evidence type="ECO:0000256" key="2">
    <source>
        <dbReference type="PROSITE-ProRule" id="PRU00191"/>
    </source>
</evidence>
<dbReference type="PANTHER" id="PTHR15127:SF32">
    <property type="entry name" value="HEAVYWEIGHT, ISOFORM A"/>
    <property type="match status" value="1"/>
</dbReference>
<feature type="compositionally biased region" description="Polar residues" evidence="3">
    <location>
        <begin position="51"/>
        <end position="62"/>
    </location>
</feature>
<dbReference type="PROSITE" id="PS50001">
    <property type="entry name" value="SH2"/>
    <property type="match status" value="1"/>
</dbReference>
<feature type="compositionally biased region" description="Polar residues" evidence="3">
    <location>
        <begin position="94"/>
        <end position="103"/>
    </location>
</feature>
<evidence type="ECO:0000313" key="6">
    <source>
        <dbReference type="RefSeq" id="XP_022104656.1"/>
    </source>
</evidence>
<dbReference type="InterPro" id="IPR051846">
    <property type="entry name" value="SH2_domain_adapters"/>
</dbReference>
<dbReference type="PANTHER" id="PTHR15127">
    <property type="entry name" value="HEAVYWEIGHT, ISOFORM A"/>
    <property type="match status" value="1"/>
</dbReference>
<dbReference type="Proteomes" id="UP000694845">
    <property type="component" value="Unplaced"/>
</dbReference>
<accession>A0A8B7ZMR4</accession>
<dbReference type="SUPFAM" id="SSF55550">
    <property type="entry name" value="SH2 domain"/>
    <property type="match status" value="1"/>
</dbReference>
<proteinExistence type="predicted"/>
<name>A0A8B7ZMR4_ACAPL</name>
<dbReference type="GeneID" id="110986778"/>
<keyword evidence="5" id="KW-1185">Reference proteome</keyword>
<dbReference type="SMART" id="SM00252">
    <property type="entry name" value="SH2"/>
    <property type="match status" value="1"/>
</dbReference>
<organism evidence="5 6">
    <name type="scientific">Acanthaster planci</name>
    <name type="common">Crown-of-thorns starfish</name>
    <dbReference type="NCBI Taxonomy" id="133434"/>
    <lineage>
        <taxon>Eukaryota</taxon>
        <taxon>Metazoa</taxon>
        <taxon>Echinodermata</taxon>
        <taxon>Eleutherozoa</taxon>
        <taxon>Asterozoa</taxon>
        <taxon>Asteroidea</taxon>
        <taxon>Valvatacea</taxon>
        <taxon>Valvatida</taxon>
        <taxon>Acanthasteridae</taxon>
        <taxon>Acanthaster</taxon>
    </lineage>
</organism>
<dbReference type="InterPro" id="IPR036860">
    <property type="entry name" value="SH2_dom_sf"/>
</dbReference>
<feature type="region of interest" description="Disordered" evidence="3">
    <location>
        <begin position="404"/>
        <end position="431"/>
    </location>
</feature>